<dbReference type="PANTHER" id="PTHR30349:SF64">
    <property type="entry name" value="PROPHAGE INTEGRASE INTD-RELATED"/>
    <property type="match status" value="1"/>
</dbReference>
<protein>
    <submittedName>
        <fullName evidence="9">Integrase</fullName>
    </submittedName>
</protein>
<dbReference type="RefSeq" id="WP_185070339.1">
    <property type="nucleotide sequence ID" value="NZ_JACHMB010000001.1"/>
</dbReference>
<evidence type="ECO:0000256" key="6">
    <source>
        <dbReference type="SAM" id="MobiDB-lite"/>
    </source>
</evidence>
<dbReference type="InterPro" id="IPR004107">
    <property type="entry name" value="Integrase_SAM-like_N"/>
</dbReference>
<evidence type="ECO:0000256" key="1">
    <source>
        <dbReference type="ARBA" id="ARBA00008857"/>
    </source>
</evidence>
<evidence type="ECO:0000256" key="3">
    <source>
        <dbReference type="ARBA" id="ARBA00023125"/>
    </source>
</evidence>
<dbReference type="Proteomes" id="UP000579153">
    <property type="component" value="Unassembled WGS sequence"/>
</dbReference>
<keyword evidence="10" id="KW-1185">Reference proteome</keyword>
<name>A0A7W9G3V9_9ACTN</name>
<keyword evidence="3 5" id="KW-0238">DNA-binding</keyword>
<accession>A0A7W9G3V9</accession>
<proteinExistence type="inferred from homology"/>
<dbReference type="Pfam" id="PF00589">
    <property type="entry name" value="Phage_integrase"/>
    <property type="match status" value="1"/>
</dbReference>
<dbReference type="InterPro" id="IPR013762">
    <property type="entry name" value="Integrase-like_cat_sf"/>
</dbReference>
<evidence type="ECO:0000256" key="5">
    <source>
        <dbReference type="PROSITE-ProRule" id="PRU01248"/>
    </source>
</evidence>
<keyword evidence="2" id="KW-0229">DNA integration</keyword>
<reference evidence="9 10" key="1">
    <citation type="submission" date="2020-08" db="EMBL/GenBank/DDBJ databases">
        <title>Sequencing the genomes of 1000 actinobacteria strains.</title>
        <authorList>
            <person name="Klenk H.-P."/>
        </authorList>
    </citation>
    <scope>NUCLEOTIDE SEQUENCE [LARGE SCALE GENOMIC DNA]</scope>
    <source>
        <strain evidence="9 10">DSM 45507</strain>
    </source>
</reference>
<dbReference type="InterPro" id="IPR011010">
    <property type="entry name" value="DNA_brk_join_enz"/>
</dbReference>
<dbReference type="InterPro" id="IPR010998">
    <property type="entry name" value="Integrase_recombinase_N"/>
</dbReference>
<keyword evidence="4" id="KW-0233">DNA recombination</keyword>
<comment type="caution">
    <text evidence="9">The sequence shown here is derived from an EMBL/GenBank/DDBJ whole genome shotgun (WGS) entry which is preliminary data.</text>
</comment>
<dbReference type="PANTHER" id="PTHR30349">
    <property type="entry name" value="PHAGE INTEGRASE-RELATED"/>
    <property type="match status" value="1"/>
</dbReference>
<evidence type="ECO:0000259" key="7">
    <source>
        <dbReference type="PROSITE" id="PS51898"/>
    </source>
</evidence>
<feature type="region of interest" description="Disordered" evidence="6">
    <location>
        <begin position="359"/>
        <end position="382"/>
    </location>
</feature>
<dbReference type="AlphaFoldDB" id="A0A7W9G3V9"/>
<evidence type="ECO:0000256" key="2">
    <source>
        <dbReference type="ARBA" id="ARBA00022908"/>
    </source>
</evidence>
<gene>
    <name evidence="9" type="ORF">HD596_003533</name>
</gene>
<dbReference type="Gene3D" id="1.10.150.130">
    <property type="match status" value="1"/>
</dbReference>
<dbReference type="GO" id="GO:0003677">
    <property type="term" value="F:DNA binding"/>
    <property type="evidence" value="ECO:0007669"/>
    <property type="project" value="UniProtKB-UniRule"/>
</dbReference>
<dbReference type="GO" id="GO:0015074">
    <property type="term" value="P:DNA integration"/>
    <property type="evidence" value="ECO:0007669"/>
    <property type="project" value="UniProtKB-KW"/>
</dbReference>
<dbReference type="SUPFAM" id="SSF56349">
    <property type="entry name" value="DNA breaking-rejoining enzymes"/>
    <property type="match status" value="1"/>
</dbReference>
<dbReference type="InterPro" id="IPR058717">
    <property type="entry name" value="Phage_L5_Integrase_N"/>
</dbReference>
<dbReference type="CDD" id="cd01189">
    <property type="entry name" value="INT_ICEBs1_C_like"/>
    <property type="match status" value="1"/>
</dbReference>
<dbReference type="PROSITE" id="PS51900">
    <property type="entry name" value="CB"/>
    <property type="match status" value="1"/>
</dbReference>
<evidence type="ECO:0000313" key="10">
    <source>
        <dbReference type="Proteomes" id="UP000579153"/>
    </source>
</evidence>
<feature type="domain" description="Tyr recombinase" evidence="7">
    <location>
        <begin position="167"/>
        <end position="355"/>
    </location>
</feature>
<evidence type="ECO:0000313" key="9">
    <source>
        <dbReference type="EMBL" id="MBB5776777.1"/>
    </source>
</evidence>
<dbReference type="InterPro" id="IPR002104">
    <property type="entry name" value="Integrase_catalytic"/>
</dbReference>
<dbReference type="Pfam" id="PF26003">
    <property type="entry name" value="Integrase_N_phage"/>
    <property type="match status" value="1"/>
</dbReference>
<dbReference type="Pfam" id="PF14659">
    <property type="entry name" value="Phage_int_SAM_3"/>
    <property type="match status" value="1"/>
</dbReference>
<dbReference type="Gene3D" id="1.10.443.10">
    <property type="entry name" value="Intergrase catalytic core"/>
    <property type="match status" value="1"/>
</dbReference>
<evidence type="ECO:0000256" key="4">
    <source>
        <dbReference type="ARBA" id="ARBA00023172"/>
    </source>
</evidence>
<dbReference type="InterPro" id="IPR044068">
    <property type="entry name" value="CB"/>
</dbReference>
<comment type="similarity">
    <text evidence="1">Belongs to the 'phage' integrase family.</text>
</comment>
<feature type="compositionally biased region" description="Acidic residues" evidence="6">
    <location>
        <begin position="370"/>
        <end position="382"/>
    </location>
</feature>
<feature type="domain" description="Core-binding (CB)" evidence="8">
    <location>
        <begin position="65"/>
        <end position="146"/>
    </location>
</feature>
<dbReference type="EMBL" id="JACHMB010000001">
    <property type="protein sequence ID" value="MBB5776777.1"/>
    <property type="molecule type" value="Genomic_DNA"/>
</dbReference>
<dbReference type="InterPro" id="IPR050090">
    <property type="entry name" value="Tyrosine_recombinase_XerCD"/>
</dbReference>
<feature type="compositionally biased region" description="Basic and acidic residues" evidence="6">
    <location>
        <begin position="360"/>
        <end position="369"/>
    </location>
</feature>
<organism evidence="9 10">
    <name type="scientific">Nonomuraea jabiensis</name>
    <dbReference type="NCBI Taxonomy" id="882448"/>
    <lineage>
        <taxon>Bacteria</taxon>
        <taxon>Bacillati</taxon>
        <taxon>Actinomycetota</taxon>
        <taxon>Actinomycetes</taxon>
        <taxon>Streptosporangiales</taxon>
        <taxon>Streptosporangiaceae</taxon>
        <taxon>Nonomuraea</taxon>
    </lineage>
</organism>
<dbReference type="PROSITE" id="PS51898">
    <property type="entry name" value="TYR_RECOMBINASE"/>
    <property type="match status" value="1"/>
</dbReference>
<sequence>MSKRRFGRVRKLPSGRFQARYPGPDGVDRTAPHTFATKKDAEVWLTKKEAELLAGDWLNPDLGKVSFKEYGEAWIDERPGLRPKTVQLYEGLLRLHLVPTFGNCAMSEVKVAHIRKWRKQLLDNGVGAVTVAKAYRLLKAIFNTAVEDGLIKANPCTIKRAGKEDSPERPVLTMKQVFVLADAIDPRIWLLILLATFGSLRWGELAALQRRNVDLEAGTIRVVGTTTELKDGSVTIGPPKSEAGKRIVSIPTTLLPDLHKHMETYAEKGEHGHVFVGPKGAQLRRANFTRVWAAALKKAKLGGFHFHDLRHTGNTLAARSGATLRDLMTRMGHASTRAALIHQHTAMERDRAIADALGKLAEEALKPEEPESDEQDPDGSGT</sequence>
<dbReference type="GO" id="GO:0006310">
    <property type="term" value="P:DNA recombination"/>
    <property type="evidence" value="ECO:0007669"/>
    <property type="project" value="UniProtKB-KW"/>
</dbReference>
<evidence type="ECO:0000259" key="8">
    <source>
        <dbReference type="PROSITE" id="PS51900"/>
    </source>
</evidence>